<keyword evidence="5 6" id="KW-0862">Zinc</keyword>
<comment type="cofactor">
    <cofactor evidence="6">
        <name>Zn(2+)</name>
        <dbReference type="ChEBI" id="CHEBI:29105"/>
    </cofactor>
    <text evidence="6">Binds 1 zinc ion per subunit.</text>
</comment>
<dbReference type="PANTHER" id="PTHR46120:SF4">
    <property type="entry name" value="HCY-BINDING DOMAIN-CONTAINING PROTEIN"/>
    <property type="match status" value="1"/>
</dbReference>
<dbReference type="PANTHER" id="PTHR46120">
    <property type="entry name" value="BETAINE--HOMOCYSTEINE S-METHYLTRANSFERASE 1"/>
    <property type="match status" value="1"/>
</dbReference>
<reference evidence="9" key="1">
    <citation type="submission" date="2021-10" db="EMBL/GenBank/DDBJ databases">
        <title>Tropical sea cucumber genome reveals ecological adaptation and Cuvierian tubules defense mechanism.</title>
        <authorList>
            <person name="Chen T."/>
        </authorList>
    </citation>
    <scope>NUCLEOTIDE SEQUENCE</scope>
    <source>
        <strain evidence="9">Nanhai2018</strain>
        <tissue evidence="9">Muscle</tissue>
    </source>
</reference>
<dbReference type="PROSITE" id="PS50970">
    <property type="entry name" value="HCY"/>
    <property type="match status" value="1"/>
</dbReference>
<dbReference type="GO" id="GO:0047150">
    <property type="term" value="F:betaine-homocysteine S-methyltransferase activity"/>
    <property type="evidence" value="ECO:0007669"/>
    <property type="project" value="TreeGrafter"/>
</dbReference>
<proteinExistence type="predicted"/>
<protein>
    <submittedName>
        <fullName evidence="9">Betaine--homocysteine S-methyltransferase 1</fullName>
    </submittedName>
</protein>
<keyword evidence="3 7" id="KW-0808">Transferase</keyword>
<feature type="domain" description="Hcy-binding" evidence="8">
    <location>
        <begin position="1"/>
        <end position="248"/>
    </location>
</feature>
<dbReference type="GO" id="GO:0008270">
    <property type="term" value="F:zinc ion binding"/>
    <property type="evidence" value="ECO:0007669"/>
    <property type="project" value="InterPro"/>
</dbReference>
<dbReference type="Pfam" id="PF02574">
    <property type="entry name" value="S-methyl_trans"/>
    <property type="match status" value="1"/>
</dbReference>
<evidence type="ECO:0000256" key="2">
    <source>
        <dbReference type="ARBA" id="ARBA00022603"/>
    </source>
</evidence>
<dbReference type="EMBL" id="JAIZAY010000003">
    <property type="protein sequence ID" value="KAJ8045063.1"/>
    <property type="molecule type" value="Genomic_DNA"/>
</dbReference>
<evidence type="ECO:0000256" key="7">
    <source>
        <dbReference type="PROSITE-ProRule" id="PRU00333"/>
    </source>
</evidence>
<dbReference type="SUPFAM" id="SSF82282">
    <property type="entry name" value="Homocysteine S-methyltransferase"/>
    <property type="match status" value="1"/>
</dbReference>
<dbReference type="GO" id="GO:0009086">
    <property type="term" value="P:methionine biosynthetic process"/>
    <property type="evidence" value="ECO:0007669"/>
    <property type="project" value="InterPro"/>
</dbReference>
<evidence type="ECO:0000256" key="4">
    <source>
        <dbReference type="ARBA" id="ARBA00022723"/>
    </source>
</evidence>
<dbReference type="InterPro" id="IPR036589">
    <property type="entry name" value="HCY_dom_sf"/>
</dbReference>
<evidence type="ECO:0000256" key="6">
    <source>
        <dbReference type="PIRSR" id="PIRSR037505-2"/>
    </source>
</evidence>
<dbReference type="PIRSF" id="PIRSF037505">
    <property type="entry name" value="Betaine_HMT"/>
    <property type="match status" value="1"/>
</dbReference>
<evidence type="ECO:0000256" key="1">
    <source>
        <dbReference type="ARBA" id="ARBA00005137"/>
    </source>
</evidence>
<organism evidence="9 10">
    <name type="scientific">Holothuria leucospilota</name>
    <name type="common">Black long sea cucumber</name>
    <name type="synonym">Mertensiothuria leucospilota</name>
    <dbReference type="NCBI Taxonomy" id="206669"/>
    <lineage>
        <taxon>Eukaryota</taxon>
        <taxon>Metazoa</taxon>
        <taxon>Echinodermata</taxon>
        <taxon>Eleutherozoa</taxon>
        <taxon>Echinozoa</taxon>
        <taxon>Holothuroidea</taxon>
        <taxon>Aspidochirotacea</taxon>
        <taxon>Aspidochirotida</taxon>
        <taxon>Holothuriidae</taxon>
        <taxon>Holothuria</taxon>
    </lineage>
</organism>
<dbReference type="GO" id="GO:0032259">
    <property type="term" value="P:methylation"/>
    <property type="evidence" value="ECO:0007669"/>
    <property type="project" value="UniProtKB-KW"/>
</dbReference>
<evidence type="ECO:0000313" key="10">
    <source>
        <dbReference type="Proteomes" id="UP001152320"/>
    </source>
</evidence>
<feature type="binding site" evidence="6 7">
    <location>
        <position position="234"/>
    </location>
    <ligand>
        <name>Zn(2+)</name>
        <dbReference type="ChEBI" id="CHEBI:29105"/>
    </ligand>
</feature>
<dbReference type="AlphaFoldDB" id="A0A9Q1CGU5"/>
<keyword evidence="2 7" id="KW-0489">Methyltransferase</keyword>
<evidence type="ECO:0000256" key="3">
    <source>
        <dbReference type="ARBA" id="ARBA00022679"/>
    </source>
</evidence>
<dbReference type="InterPro" id="IPR051524">
    <property type="entry name" value="BHMT"/>
</dbReference>
<feature type="binding site" evidence="6 7">
    <location>
        <position position="233"/>
    </location>
    <ligand>
        <name>Zn(2+)</name>
        <dbReference type="ChEBI" id="CHEBI:29105"/>
    </ligand>
</feature>
<keyword evidence="4 6" id="KW-0479">Metal-binding</keyword>
<name>A0A9Q1CGU5_HOLLE</name>
<evidence type="ECO:0000313" key="9">
    <source>
        <dbReference type="EMBL" id="KAJ8045063.1"/>
    </source>
</evidence>
<dbReference type="Proteomes" id="UP001152320">
    <property type="component" value="Chromosome 3"/>
</dbReference>
<sequence>MQTFTFYSSDDKLSFSGVNEGKKEVVNCENLNRAACDLAREVADEGGALVAGGISPVPGYMENKGKNFVMKEFQKQIQVFKDKGVDFLLGEFFGHIEEAEWAIEAMKQLCVPLACSMRIGPAGDLSGATPQECAVRMAKAGADVVGINCCYDPFICLETIKMMKDALDEAGLSCYLMAQPVGWHTNEIRDDKRGYFALPEYPFAMEPRLLTRIDVAKFARDAYNLGVRYIGGCCGFEPYHIRAIAEELSPEKGFRPPGKDKHGSFESLKKSIMKCQRERASKEYWTELVPATGRVHTKVLAEITKE</sequence>
<comment type="caution">
    <text evidence="9">The sequence shown here is derived from an EMBL/GenBank/DDBJ whole genome shotgun (WGS) entry which is preliminary data.</text>
</comment>
<dbReference type="Gene3D" id="3.20.20.330">
    <property type="entry name" value="Homocysteine-binding-like domain"/>
    <property type="match status" value="1"/>
</dbReference>
<dbReference type="OrthoDB" id="261426at2759"/>
<evidence type="ECO:0000256" key="5">
    <source>
        <dbReference type="ARBA" id="ARBA00022833"/>
    </source>
</evidence>
<evidence type="ECO:0000259" key="8">
    <source>
        <dbReference type="PROSITE" id="PS50970"/>
    </source>
</evidence>
<dbReference type="InterPro" id="IPR017226">
    <property type="entry name" value="BHMT-like"/>
</dbReference>
<comment type="pathway">
    <text evidence="1">Amino-acid biosynthesis; L-methionine biosynthesis via de novo pathway; L-methionine from L-homocysteine (BhmT route): step 1/1.</text>
</comment>
<accession>A0A9Q1CGU5</accession>
<feature type="binding site" evidence="6 7">
    <location>
        <position position="149"/>
    </location>
    <ligand>
        <name>Zn(2+)</name>
        <dbReference type="ChEBI" id="CHEBI:29105"/>
    </ligand>
</feature>
<dbReference type="InterPro" id="IPR003726">
    <property type="entry name" value="HCY_dom"/>
</dbReference>
<keyword evidence="10" id="KW-1185">Reference proteome</keyword>
<gene>
    <name evidence="9" type="ORF">HOLleu_07989</name>
</gene>